<dbReference type="InterPro" id="IPR045516">
    <property type="entry name" value="DUF6477"/>
</dbReference>
<dbReference type="Pfam" id="PF20083">
    <property type="entry name" value="DUF6477"/>
    <property type="match status" value="1"/>
</dbReference>
<evidence type="ECO:0000313" key="2">
    <source>
        <dbReference type="Proteomes" id="UP000000692"/>
    </source>
</evidence>
<dbReference type="HOGENOM" id="CLU_157929_0_0_5"/>
<sequence>MTHPALTDLRRPRLLVNAARFALEDYNRTVMLPRLLHLLRLPAPGHALEALIETEAEVNATRLTGSATYSIPEHIALLAALLAEAHICDATARITAQNPLERPADAA</sequence>
<protein>
    <submittedName>
        <fullName evidence="1">Uncharacterized protein</fullName>
    </submittedName>
</protein>
<dbReference type="OrthoDB" id="7875218at2"/>
<name>F9Y6Z4_KETVW</name>
<proteinExistence type="predicted"/>
<dbReference type="KEGG" id="kvl:KVU_1172"/>
<organism evidence="1 2">
    <name type="scientific">Ketogulonicigenium vulgare (strain WSH-001)</name>
    <dbReference type="NCBI Taxonomy" id="759362"/>
    <lineage>
        <taxon>Bacteria</taxon>
        <taxon>Pseudomonadati</taxon>
        <taxon>Pseudomonadota</taxon>
        <taxon>Alphaproteobacteria</taxon>
        <taxon>Rhodobacterales</taxon>
        <taxon>Roseobacteraceae</taxon>
        <taxon>Ketogulonicigenium</taxon>
    </lineage>
</organism>
<reference evidence="1 2" key="1">
    <citation type="journal article" date="2011" name="J. Bacteriol.">
        <title>Complete genome sequence of the industrial strain Ketogulonicigenium vulgare WSH-001.</title>
        <authorList>
            <person name="Liu L."/>
            <person name="Li Y."/>
            <person name="Zhang J."/>
            <person name="Zhou Z."/>
            <person name="Liu J."/>
            <person name="Li X."/>
            <person name="Zhou J."/>
            <person name="Du G."/>
            <person name="Wang L."/>
            <person name="Chen J."/>
        </authorList>
    </citation>
    <scope>NUCLEOTIDE SEQUENCE [LARGE SCALE GENOMIC DNA]</scope>
    <source>
        <strain evidence="1 2">WSH-001</strain>
    </source>
</reference>
<dbReference type="AlphaFoldDB" id="F9Y6Z4"/>
<gene>
    <name evidence="1" type="ordered locus">KVU_1172</name>
</gene>
<evidence type="ECO:0000313" key="1">
    <source>
        <dbReference type="EMBL" id="AEM41011.1"/>
    </source>
</evidence>
<dbReference type="RefSeq" id="WP_013384477.1">
    <property type="nucleotide sequence ID" value="NC_017384.1"/>
</dbReference>
<dbReference type="EMBL" id="CP002018">
    <property type="protein sequence ID" value="AEM41011.1"/>
    <property type="molecule type" value="Genomic_DNA"/>
</dbReference>
<dbReference type="Proteomes" id="UP000000692">
    <property type="component" value="Chromosome"/>
</dbReference>
<accession>F9Y6Z4</accession>
<keyword evidence="2" id="KW-1185">Reference proteome</keyword>